<proteinExistence type="predicted"/>
<name>A0A0C9TZB3_PAXIN</name>
<accession>A0A0C9TZB3</accession>
<gene>
    <name evidence="2" type="ORF">PAXINDRAFT_11293</name>
</gene>
<dbReference type="HOGENOM" id="CLU_2606681_0_0_1"/>
<keyword evidence="3" id="KW-1185">Reference proteome</keyword>
<organism evidence="2 3">
    <name type="scientific">Paxillus involutus ATCC 200175</name>
    <dbReference type="NCBI Taxonomy" id="664439"/>
    <lineage>
        <taxon>Eukaryota</taxon>
        <taxon>Fungi</taxon>
        <taxon>Dikarya</taxon>
        <taxon>Basidiomycota</taxon>
        <taxon>Agaricomycotina</taxon>
        <taxon>Agaricomycetes</taxon>
        <taxon>Agaricomycetidae</taxon>
        <taxon>Boletales</taxon>
        <taxon>Paxilineae</taxon>
        <taxon>Paxillaceae</taxon>
        <taxon>Paxillus</taxon>
    </lineage>
</organism>
<feature type="compositionally biased region" description="Basic and acidic residues" evidence="1">
    <location>
        <begin position="20"/>
        <end position="45"/>
    </location>
</feature>
<protein>
    <submittedName>
        <fullName evidence="2">Uncharacterized protein</fullName>
    </submittedName>
</protein>
<sequence>MHLGTPQDESTTTPPIWTLPDKKSSGEGRRIAKRQREAAGARDEVEGSNNNRKTSYGVDEGDDEEGQDIEEMPNEEEEG</sequence>
<feature type="region of interest" description="Disordered" evidence="1">
    <location>
        <begin position="1"/>
        <end position="79"/>
    </location>
</feature>
<evidence type="ECO:0000313" key="2">
    <source>
        <dbReference type="EMBL" id="KIJ15693.1"/>
    </source>
</evidence>
<feature type="compositionally biased region" description="Acidic residues" evidence="1">
    <location>
        <begin position="59"/>
        <end position="79"/>
    </location>
</feature>
<reference evidence="3" key="2">
    <citation type="submission" date="2015-01" db="EMBL/GenBank/DDBJ databases">
        <title>Evolutionary Origins and Diversification of the Mycorrhizal Mutualists.</title>
        <authorList>
            <consortium name="DOE Joint Genome Institute"/>
            <consortium name="Mycorrhizal Genomics Consortium"/>
            <person name="Kohler A."/>
            <person name="Kuo A."/>
            <person name="Nagy L.G."/>
            <person name="Floudas D."/>
            <person name="Copeland A."/>
            <person name="Barry K.W."/>
            <person name="Cichocki N."/>
            <person name="Veneault-Fourrey C."/>
            <person name="LaButti K."/>
            <person name="Lindquist E.A."/>
            <person name="Lipzen A."/>
            <person name="Lundell T."/>
            <person name="Morin E."/>
            <person name="Murat C."/>
            <person name="Riley R."/>
            <person name="Ohm R."/>
            <person name="Sun H."/>
            <person name="Tunlid A."/>
            <person name="Henrissat B."/>
            <person name="Grigoriev I.V."/>
            <person name="Hibbett D.S."/>
            <person name="Martin F."/>
        </authorList>
    </citation>
    <scope>NUCLEOTIDE SEQUENCE [LARGE SCALE GENOMIC DNA]</scope>
    <source>
        <strain evidence="3">ATCC 200175</strain>
    </source>
</reference>
<dbReference type="Proteomes" id="UP000053647">
    <property type="component" value="Unassembled WGS sequence"/>
</dbReference>
<dbReference type="EMBL" id="KN819335">
    <property type="protein sequence ID" value="KIJ15693.1"/>
    <property type="molecule type" value="Genomic_DNA"/>
</dbReference>
<evidence type="ECO:0000256" key="1">
    <source>
        <dbReference type="SAM" id="MobiDB-lite"/>
    </source>
</evidence>
<evidence type="ECO:0000313" key="3">
    <source>
        <dbReference type="Proteomes" id="UP000053647"/>
    </source>
</evidence>
<reference evidence="2 3" key="1">
    <citation type="submission" date="2014-06" db="EMBL/GenBank/DDBJ databases">
        <authorList>
            <consortium name="DOE Joint Genome Institute"/>
            <person name="Kuo A."/>
            <person name="Kohler A."/>
            <person name="Nagy L.G."/>
            <person name="Floudas D."/>
            <person name="Copeland A."/>
            <person name="Barry K.W."/>
            <person name="Cichocki N."/>
            <person name="Veneault-Fourrey C."/>
            <person name="LaButti K."/>
            <person name="Lindquist E.A."/>
            <person name="Lipzen A."/>
            <person name="Lundell T."/>
            <person name="Morin E."/>
            <person name="Murat C."/>
            <person name="Sun H."/>
            <person name="Tunlid A."/>
            <person name="Henrissat B."/>
            <person name="Grigoriev I.V."/>
            <person name="Hibbett D.S."/>
            <person name="Martin F."/>
            <person name="Nordberg H.P."/>
            <person name="Cantor M.N."/>
            <person name="Hua S.X."/>
        </authorList>
    </citation>
    <scope>NUCLEOTIDE SEQUENCE [LARGE SCALE GENOMIC DNA]</scope>
    <source>
        <strain evidence="2 3">ATCC 200175</strain>
    </source>
</reference>
<dbReference type="AlphaFoldDB" id="A0A0C9TZB3"/>